<dbReference type="PATRIC" id="fig|1316928.3.peg.4213"/>
<dbReference type="OrthoDB" id="4382261at2"/>
<name>R7Y489_9ACTN</name>
<dbReference type="EMBL" id="AQPW01000039">
    <property type="protein sequence ID" value="EON30820.1"/>
    <property type="molecule type" value="Genomic_DNA"/>
</dbReference>
<evidence type="ECO:0000256" key="1">
    <source>
        <dbReference type="SAM" id="MobiDB-lite"/>
    </source>
</evidence>
<accession>R7Y489</accession>
<dbReference type="Proteomes" id="UP000013569">
    <property type="component" value="Unassembled WGS sequence"/>
</dbReference>
<proteinExistence type="predicted"/>
<feature type="region of interest" description="Disordered" evidence="1">
    <location>
        <begin position="54"/>
        <end position="124"/>
    </location>
</feature>
<evidence type="ECO:0000313" key="3">
    <source>
        <dbReference type="Proteomes" id="UP000013569"/>
    </source>
</evidence>
<sequence>MTDNLDDSFEDGGSDGDGFEEWLRDTDPPAELSVPEAAWDAAVDTAFDPSYELTTDLTAAPGPDPLDAESDAHVAGFDDVDDVDPLSDDVAGDQPVSGTDDDVFGGTEDSVDDPFEAGTIDDDF</sequence>
<reference evidence="2 3" key="1">
    <citation type="journal article" date="2013" name="Genome Announc.">
        <title>Draft Genome Sequence of a Benzothiophene-Desulfurizing Bacterium, Gordona terrae Strain C-6.</title>
        <authorList>
            <person name="Wang W."/>
            <person name="Ma T."/>
            <person name="Ren Y."/>
            <person name="Li G."/>
        </authorList>
    </citation>
    <scope>NUCLEOTIDE SEQUENCE [LARGE SCALE GENOMIC DNA]</scope>
    <source>
        <strain evidence="2 3">C-6</strain>
    </source>
</reference>
<evidence type="ECO:0000313" key="2">
    <source>
        <dbReference type="EMBL" id="EON30820.1"/>
    </source>
</evidence>
<gene>
    <name evidence="2" type="ORF">GTC6_20840</name>
</gene>
<feature type="compositionally biased region" description="Acidic residues" evidence="1">
    <location>
        <begin position="78"/>
        <end position="91"/>
    </location>
</feature>
<dbReference type="RefSeq" id="WP_010844549.1">
    <property type="nucleotide sequence ID" value="NZ_AQPW01000039.1"/>
</dbReference>
<organism evidence="2 3">
    <name type="scientific">Gordonia terrae C-6</name>
    <dbReference type="NCBI Taxonomy" id="1316928"/>
    <lineage>
        <taxon>Bacteria</taxon>
        <taxon>Bacillati</taxon>
        <taxon>Actinomycetota</taxon>
        <taxon>Actinomycetes</taxon>
        <taxon>Mycobacteriales</taxon>
        <taxon>Gordoniaceae</taxon>
        <taxon>Gordonia</taxon>
    </lineage>
</organism>
<feature type="compositionally biased region" description="Acidic residues" evidence="1">
    <location>
        <begin position="99"/>
        <end position="124"/>
    </location>
</feature>
<feature type="region of interest" description="Disordered" evidence="1">
    <location>
        <begin position="1"/>
        <end position="32"/>
    </location>
</feature>
<dbReference type="AlphaFoldDB" id="R7Y489"/>
<comment type="caution">
    <text evidence="2">The sequence shown here is derived from an EMBL/GenBank/DDBJ whole genome shotgun (WGS) entry which is preliminary data.</text>
</comment>
<protein>
    <submittedName>
        <fullName evidence="2">Uncharacterized protein</fullName>
    </submittedName>
</protein>
<feature type="compositionally biased region" description="Acidic residues" evidence="1">
    <location>
        <begin position="1"/>
        <end position="20"/>
    </location>
</feature>